<feature type="transmembrane region" description="Helical" evidence="8">
    <location>
        <begin position="146"/>
        <end position="168"/>
    </location>
</feature>
<accession>Q1D2G8</accession>
<evidence type="ECO:0000313" key="10">
    <source>
        <dbReference type="EMBL" id="ABF88490.1"/>
    </source>
</evidence>
<dbReference type="InterPro" id="IPR003834">
    <property type="entry name" value="Cyt_c_assmbl_TM_dom"/>
</dbReference>
<dbReference type="Proteomes" id="UP000002402">
    <property type="component" value="Chromosome"/>
</dbReference>
<feature type="transmembrane region" description="Helical" evidence="8">
    <location>
        <begin position="297"/>
        <end position="316"/>
    </location>
</feature>
<keyword evidence="6 8" id="KW-0472">Membrane</keyword>
<keyword evidence="5 8" id="KW-1133">Transmembrane helix</keyword>
<dbReference type="GO" id="GO:0045454">
    <property type="term" value="P:cell redox homeostasis"/>
    <property type="evidence" value="ECO:0007669"/>
    <property type="project" value="TreeGrafter"/>
</dbReference>
<dbReference type="PROSITE" id="PS00194">
    <property type="entry name" value="THIOREDOXIN_1"/>
    <property type="match status" value="1"/>
</dbReference>
<dbReference type="GO" id="GO:0005886">
    <property type="term" value="C:plasma membrane"/>
    <property type="evidence" value="ECO:0007669"/>
    <property type="project" value="UniProtKB-SubCell"/>
</dbReference>
<dbReference type="InterPro" id="IPR036249">
    <property type="entry name" value="Thioredoxin-like_sf"/>
</dbReference>
<dbReference type="KEGG" id="mxa:MXAN_4999"/>
<dbReference type="PANTHER" id="PTHR32234:SF0">
    <property type="entry name" value="THIOL:DISULFIDE INTERCHANGE PROTEIN DSBD"/>
    <property type="match status" value="1"/>
</dbReference>
<dbReference type="Gene3D" id="3.40.30.10">
    <property type="entry name" value="Glutaredoxin"/>
    <property type="match status" value="1"/>
</dbReference>
<evidence type="ECO:0000256" key="4">
    <source>
        <dbReference type="ARBA" id="ARBA00022748"/>
    </source>
</evidence>
<keyword evidence="7" id="KW-0676">Redox-active center</keyword>
<evidence type="ECO:0000256" key="2">
    <source>
        <dbReference type="ARBA" id="ARBA00022475"/>
    </source>
</evidence>
<keyword evidence="3 8" id="KW-0812">Transmembrane</keyword>
<name>Q1D2G8_MYXXD</name>
<keyword evidence="2" id="KW-1003">Cell membrane</keyword>
<dbReference type="Pfam" id="PF02683">
    <property type="entry name" value="DsbD_TM"/>
    <property type="match status" value="1"/>
</dbReference>
<dbReference type="EMBL" id="CP000113">
    <property type="protein sequence ID" value="ABF88490.1"/>
    <property type="molecule type" value="Genomic_DNA"/>
</dbReference>
<keyword evidence="11" id="KW-1185">Reference proteome</keyword>
<evidence type="ECO:0000256" key="6">
    <source>
        <dbReference type="ARBA" id="ARBA00023136"/>
    </source>
</evidence>
<dbReference type="STRING" id="246197.MXAN_4999"/>
<reference evidence="10 11" key="1">
    <citation type="journal article" date="2006" name="Proc. Natl. Acad. Sci. U.S.A.">
        <title>Evolution of sensory complexity recorded in a myxobacterial genome.</title>
        <authorList>
            <person name="Goldman B.S."/>
            <person name="Nierman W.C."/>
            <person name="Kaiser D."/>
            <person name="Slater S.C."/>
            <person name="Durkin A.S."/>
            <person name="Eisen J.A."/>
            <person name="Ronning C.M."/>
            <person name="Barbazuk W.B."/>
            <person name="Blanchard M."/>
            <person name="Field C."/>
            <person name="Halling C."/>
            <person name="Hinkle G."/>
            <person name="Iartchuk O."/>
            <person name="Kim H.S."/>
            <person name="Mackenzie C."/>
            <person name="Madupu R."/>
            <person name="Miller N."/>
            <person name="Shvartsbeyn A."/>
            <person name="Sullivan S.A."/>
            <person name="Vaudin M."/>
            <person name="Wiegand R."/>
            <person name="Kaplan H.B."/>
        </authorList>
    </citation>
    <scope>NUCLEOTIDE SEQUENCE [LARGE SCALE GENOMIC DNA]</scope>
    <source>
        <strain evidence="11">DK1622</strain>
    </source>
</reference>
<dbReference type="GO" id="GO:0015035">
    <property type="term" value="F:protein-disulfide reductase activity"/>
    <property type="evidence" value="ECO:0007669"/>
    <property type="project" value="TreeGrafter"/>
</dbReference>
<evidence type="ECO:0000313" key="11">
    <source>
        <dbReference type="Proteomes" id="UP000002402"/>
    </source>
</evidence>
<evidence type="ECO:0000256" key="8">
    <source>
        <dbReference type="SAM" id="Phobius"/>
    </source>
</evidence>
<protein>
    <submittedName>
        <fullName evidence="10">Thiol:disulfide interchange protein DsbD</fullName>
    </submittedName>
</protein>
<keyword evidence="4" id="KW-0201">Cytochrome c-type biogenesis</keyword>
<feature type="transmembrane region" description="Helical" evidence="8">
    <location>
        <begin position="328"/>
        <end position="348"/>
    </location>
</feature>
<evidence type="ECO:0000256" key="7">
    <source>
        <dbReference type="ARBA" id="ARBA00023284"/>
    </source>
</evidence>
<feature type="transmembrane region" description="Helical" evidence="8">
    <location>
        <begin position="180"/>
        <end position="203"/>
    </location>
</feature>
<dbReference type="eggNOG" id="COG4232">
    <property type="taxonomic scope" value="Bacteria"/>
</dbReference>
<evidence type="ECO:0000256" key="3">
    <source>
        <dbReference type="ARBA" id="ARBA00022692"/>
    </source>
</evidence>
<dbReference type="InterPro" id="IPR013766">
    <property type="entry name" value="Thioredoxin_domain"/>
</dbReference>
<feature type="transmembrane region" description="Helical" evidence="8">
    <location>
        <begin position="223"/>
        <end position="248"/>
    </location>
</feature>
<dbReference type="HOGENOM" id="CLU_014657_3_1_7"/>
<dbReference type="OrthoDB" id="9811036at2"/>
<dbReference type="AlphaFoldDB" id="Q1D2G8"/>
<organism evidence="10 11">
    <name type="scientific">Myxococcus xanthus (strain DK1622)</name>
    <dbReference type="NCBI Taxonomy" id="246197"/>
    <lineage>
        <taxon>Bacteria</taxon>
        <taxon>Pseudomonadati</taxon>
        <taxon>Myxococcota</taxon>
        <taxon>Myxococcia</taxon>
        <taxon>Myxococcales</taxon>
        <taxon>Cystobacterineae</taxon>
        <taxon>Myxococcaceae</taxon>
        <taxon>Myxococcus</taxon>
    </lineage>
</organism>
<evidence type="ECO:0000259" key="9">
    <source>
        <dbReference type="PROSITE" id="PS51352"/>
    </source>
</evidence>
<gene>
    <name evidence="10" type="primary">dbsD</name>
    <name evidence="10" type="ordered locus">MXAN_4999</name>
</gene>
<dbReference type="GO" id="GO:0017004">
    <property type="term" value="P:cytochrome complex assembly"/>
    <property type="evidence" value="ECO:0007669"/>
    <property type="project" value="UniProtKB-KW"/>
</dbReference>
<evidence type="ECO:0000256" key="5">
    <source>
        <dbReference type="ARBA" id="ARBA00022989"/>
    </source>
</evidence>
<feature type="domain" description="Thioredoxin" evidence="9">
    <location>
        <begin position="363"/>
        <end position="500"/>
    </location>
</feature>
<dbReference type="PROSITE" id="PS51352">
    <property type="entry name" value="THIOREDOXIN_2"/>
    <property type="match status" value="1"/>
</dbReference>
<feature type="transmembrane region" description="Helical" evidence="8">
    <location>
        <begin position="32"/>
        <end position="50"/>
    </location>
</feature>
<dbReference type="SUPFAM" id="SSF52833">
    <property type="entry name" value="Thioredoxin-like"/>
    <property type="match status" value="1"/>
</dbReference>
<dbReference type="EnsemblBacteria" id="ABF88490">
    <property type="protein sequence ID" value="ABF88490"/>
    <property type="gene ID" value="MXAN_4999"/>
</dbReference>
<feature type="transmembrane region" description="Helical" evidence="8">
    <location>
        <begin position="70"/>
        <end position="90"/>
    </location>
</feature>
<dbReference type="Pfam" id="PF13899">
    <property type="entry name" value="Thioredoxin_7"/>
    <property type="match status" value="1"/>
</dbReference>
<comment type="subcellular location">
    <subcellularLocation>
        <location evidence="1">Cell membrane</location>
        <topology evidence="1">Multi-pass membrane protein</topology>
    </subcellularLocation>
</comment>
<evidence type="ECO:0000256" key="1">
    <source>
        <dbReference type="ARBA" id="ARBA00004651"/>
    </source>
</evidence>
<dbReference type="PANTHER" id="PTHR32234">
    <property type="entry name" value="THIOL:DISULFIDE INTERCHANGE PROTEIN DSBD"/>
    <property type="match status" value="1"/>
</dbReference>
<feature type="transmembrane region" description="Helical" evidence="8">
    <location>
        <begin position="260"/>
        <end position="277"/>
    </location>
</feature>
<proteinExistence type="predicted"/>
<feature type="transmembrane region" description="Helical" evidence="8">
    <location>
        <begin position="111"/>
        <end position="134"/>
    </location>
</feature>
<dbReference type="InterPro" id="IPR017937">
    <property type="entry name" value="Thioredoxin_CS"/>
</dbReference>
<sequence>MPLQRSSPWPPACVYKGGLGARSHARMDAKKLGVMAVLAGVAVAVVPWLLPTGPNANLDAARFLEAGSLAVGAAVVFAGGLLTALTPCVYPLIPITVSVFGARKTEGRGRALLLTSSYIVGMGVVFSALGVLAAKTGQAFGSMLGHPAVVTGLAVFLLLLATSMFGAFELALPSSFQTKLNAVGGAGVAGAFLMGSVSGFLAAPCTGPVLTGLLAFVAKSANTTLGASLLFVYALGIGVPFFLIGVFTVRLPRGGVWMEWVKSVLGIMLVALAFSYLKDAFPWARDVVKGLGLHVGRVPGAVIAALLVAVGVALGAVHRSFKEGAREFSFKALGVALVVAALVLRGGALDGGPVGTLWVSLGLAEPARAPAWQWHHVMPAKQATFSPEAFDQVLAQAKAEGRPVLIDFFADWCAACKELDRDTYPAQQVISESDEGRFLNIKIDATNSEDSLDALLERFGVEGLPTVAFISPEGKVLTQPRVTGFLAPSPFATEMKKARCTDANAC</sequence>